<dbReference type="AlphaFoldDB" id="A0A6A3GW24"/>
<dbReference type="InterPro" id="IPR052055">
    <property type="entry name" value="Hepadnavirus_pol/RT"/>
</dbReference>
<gene>
    <name evidence="2" type="ORF">PR001_g30079</name>
</gene>
<feature type="compositionally biased region" description="Polar residues" evidence="1">
    <location>
        <begin position="283"/>
        <end position="300"/>
    </location>
</feature>
<dbReference type="Proteomes" id="UP000429607">
    <property type="component" value="Unassembled WGS sequence"/>
</dbReference>
<reference evidence="2 3" key="1">
    <citation type="submission" date="2018-09" db="EMBL/GenBank/DDBJ databases">
        <title>Genomic investigation of the strawberry pathogen Phytophthora fragariae indicates pathogenicity is determined by transcriptional variation in three key races.</title>
        <authorList>
            <person name="Adams T.M."/>
            <person name="Armitage A.D."/>
            <person name="Sobczyk M.K."/>
            <person name="Bates H.J."/>
            <person name="Dunwell J.M."/>
            <person name="Nellist C.F."/>
            <person name="Harrison R.J."/>
        </authorList>
    </citation>
    <scope>NUCLEOTIDE SEQUENCE [LARGE SCALE GENOMIC DNA]</scope>
    <source>
        <strain evidence="2 3">SCRP249</strain>
    </source>
</reference>
<evidence type="ECO:0000313" key="2">
    <source>
        <dbReference type="EMBL" id="KAE8961316.1"/>
    </source>
</evidence>
<evidence type="ECO:0000256" key="1">
    <source>
        <dbReference type="SAM" id="MobiDB-lite"/>
    </source>
</evidence>
<sequence>MPLEKIEKAQNRLHDVLSAARVSKTSLQKLLGSLRHVATCCPPARAFYQRVQERASALGRWGHRRLDDPAQEDLKWFRSILQQHQRFNGVSVSTFAKLTLPIVHVHMDATGDGLCVLEPALKQYIRVQYTPEMKEDFTRNASLHSINVRELQSAVLGTLIWGPTWAQQHTERRAHVVFWIDNTSAVLWATRRASRQPLAQLYNRLLSLAEFQYSLVCSAEHVRGVHNVMADAGSRAWNKSHPLYATWTNLAAGWTQVQARPPYDDLSALWARCSEDTPLLTLPQRSTEPIGNNGALSQSL</sequence>
<dbReference type="PANTHER" id="PTHR33050">
    <property type="entry name" value="REVERSE TRANSCRIPTASE DOMAIN-CONTAINING PROTEIN"/>
    <property type="match status" value="1"/>
</dbReference>
<proteinExistence type="predicted"/>
<evidence type="ECO:0000313" key="3">
    <source>
        <dbReference type="Proteomes" id="UP000429607"/>
    </source>
</evidence>
<name>A0A6A3GW24_9STRA</name>
<dbReference type="PANTHER" id="PTHR33050:SF7">
    <property type="entry name" value="RIBONUCLEASE H"/>
    <property type="match status" value="1"/>
</dbReference>
<accession>A0A6A3GW24</accession>
<comment type="caution">
    <text evidence="2">The sequence shown here is derived from an EMBL/GenBank/DDBJ whole genome shotgun (WGS) entry which is preliminary data.</text>
</comment>
<feature type="region of interest" description="Disordered" evidence="1">
    <location>
        <begin position="281"/>
        <end position="300"/>
    </location>
</feature>
<protein>
    <submittedName>
        <fullName evidence="2">Uncharacterized protein</fullName>
    </submittedName>
</protein>
<dbReference type="EMBL" id="QXFV01006482">
    <property type="protein sequence ID" value="KAE8961316.1"/>
    <property type="molecule type" value="Genomic_DNA"/>
</dbReference>
<organism evidence="2 3">
    <name type="scientific">Phytophthora rubi</name>
    <dbReference type="NCBI Taxonomy" id="129364"/>
    <lineage>
        <taxon>Eukaryota</taxon>
        <taxon>Sar</taxon>
        <taxon>Stramenopiles</taxon>
        <taxon>Oomycota</taxon>
        <taxon>Peronosporomycetes</taxon>
        <taxon>Peronosporales</taxon>
        <taxon>Peronosporaceae</taxon>
        <taxon>Phytophthora</taxon>
    </lineage>
</organism>